<evidence type="ECO:0000256" key="3">
    <source>
        <dbReference type="ARBA" id="ARBA00006730"/>
    </source>
</evidence>
<evidence type="ECO:0000256" key="1">
    <source>
        <dbReference type="ARBA" id="ARBA00001974"/>
    </source>
</evidence>
<reference evidence="8 9" key="1">
    <citation type="journal article" date="2017" name="Curr. Biol.">
        <title>Genome architecture and evolution of a unichromosomal asexual nematode.</title>
        <authorList>
            <person name="Fradin H."/>
            <person name="Zegar C."/>
            <person name="Gutwein M."/>
            <person name="Lucas J."/>
            <person name="Kovtun M."/>
            <person name="Corcoran D."/>
            <person name="Baugh L.R."/>
            <person name="Kiontke K."/>
            <person name="Gunsalus K."/>
            <person name="Fitch D.H."/>
            <person name="Piano F."/>
        </authorList>
    </citation>
    <scope>NUCLEOTIDE SEQUENCE [LARGE SCALE GENOMIC DNA]</scope>
    <source>
        <strain evidence="8">PF1309</strain>
    </source>
</reference>
<comment type="cofactor">
    <cofactor evidence="1">
        <name>FAD</name>
        <dbReference type="ChEBI" id="CHEBI:57692"/>
    </cofactor>
</comment>
<evidence type="ECO:0000259" key="7">
    <source>
        <dbReference type="Pfam" id="PF01266"/>
    </source>
</evidence>
<dbReference type="PANTHER" id="PTHR11530:SF11">
    <property type="entry name" value="D-ASPARTATE OXIDASE"/>
    <property type="match status" value="1"/>
</dbReference>
<feature type="domain" description="FAD dependent oxidoreductase" evidence="7">
    <location>
        <begin position="29"/>
        <end position="231"/>
    </location>
</feature>
<dbReference type="Gene3D" id="3.30.9.10">
    <property type="entry name" value="D-Amino Acid Oxidase, subunit A, domain 2"/>
    <property type="match status" value="2"/>
</dbReference>
<comment type="caution">
    <text evidence="8">The sequence shown here is derived from an EMBL/GenBank/DDBJ whole genome shotgun (WGS) entry which is preliminary data.</text>
</comment>
<comment type="similarity">
    <text evidence="3">Belongs to the DAMOX/DASOX family.</text>
</comment>
<keyword evidence="9" id="KW-1185">Reference proteome</keyword>
<protein>
    <recommendedName>
        <fullName evidence="7">FAD dependent oxidoreductase domain-containing protein</fullName>
    </recommendedName>
</protein>
<sequence length="251" mass="28584">MSGFTFLHGDEYDPNEPIPFWAPIMKHFTVLTPEEVKRRSPKAKAGYFFTTYYVQPTLYMDHLMKKFLENGGKIEGRKVDSFDQITGYDLIINCTGLNAHSVLKDKDLHPIRGQIIRYKCDGFMHFYNDGDTYILPNRDFLVIGGTKDRHKWETEIDDNVAKKLLENAFKTDPQLKNGQILSHHIGLRPARSEIRIEAESLPSGQMVVHNYGHGGSGICLHWGCALEVANLVENIRHSSYNSSSRPVSSKL</sequence>
<dbReference type="GO" id="GO:0071949">
    <property type="term" value="F:FAD binding"/>
    <property type="evidence" value="ECO:0007669"/>
    <property type="project" value="InterPro"/>
</dbReference>
<dbReference type="InterPro" id="IPR023209">
    <property type="entry name" value="DAO"/>
</dbReference>
<evidence type="ECO:0000313" key="9">
    <source>
        <dbReference type="Proteomes" id="UP000218231"/>
    </source>
</evidence>
<evidence type="ECO:0000256" key="4">
    <source>
        <dbReference type="ARBA" id="ARBA00022630"/>
    </source>
</evidence>
<dbReference type="PROSITE" id="PS00677">
    <property type="entry name" value="DAO"/>
    <property type="match status" value="1"/>
</dbReference>
<accession>A0A2A2KS33</accession>
<dbReference type="Proteomes" id="UP000218231">
    <property type="component" value="Unassembled WGS sequence"/>
</dbReference>
<dbReference type="STRING" id="2018661.A0A2A2KS33"/>
<dbReference type="OrthoDB" id="2015447at2759"/>
<evidence type="ECO:0000256" key="6">
    <source>
        <dbReference type="ARBA" id="ARBA00023002"/>
    </source>
</evidence>
<dbReference type="Pfam" id="PF01266">
    <property type="entry name" value="DAO"/>
    <property type="match status" value="1"/>
</dbReference>
<keyword evidence="5" id="KW-0274">FAD</keyword>
<dbReference type="PANTHER" id="PTHR11530">
    <property type="entry name" value="D-AMINO ACID OXIDASE"/>
    <property type="match status" value="1"/>
</dbReference>
<gene>
    <name evidence="8" type="ORF">WR25_03948</name>
</gene>
<comment type="subcellular location">
    <subcellularLocation>
        <location evidence="2">Peroxisome matrix</location>
    </subcellularLocation>
</comment>
<evidence type="ECO:0000256" key="5">
    <source>
        <dbReference type="ARBA" id="ARBA00022827"/>
    </source>
</evidence>
<dbReference type="EMBL" id="LIAE01007817">
    <property type="protein sequence ID" value="PAV76762.1"/>
    <property type="molecule type" value="Genomic_DNA"/>
</dbReference>
<dbReference type="InterPro" id="IPR006181">
    <property type="entry name" value="D-amino_acid_oxidase_CS"/>
</dbReference>
<dbReference type="InterPro" id="IPR006076">
    <property type="entry name" value="FAD-dep_OxRdtase"/>
</dbReference>
<name>A0A2A2KS33_9BILA</name>
<dbReference type="SUPFAM" id="SSF54373">
    <property type="entry name" value="FAD-linked reductases, C-terminal domain"/>
    <property type="match status" value="1"/>
</dbReference>
<evidence type="ECO:0000256" key="2">
    <source>
        <dbReference type="ARBA" id="ARBA00004253"/>
    </source>
</evidence>
<keyword evidence="6" id="KW-0560">Oxidoreductase</keyword>
<keyword evidence="4" id="KW-0285">Flavoprotein</keyword>
<dbReference type="SUPFAM" id="SSF51971">
    <property type="entry name" value="Nucleotide-binding domain"/>
    <property type="match status" value="1"/>
</dbReference>
<proteinExistence type="inferred from homology"/>
<evidence type="ECO:0000313" key="8">
    <source>
        <dbReference type="EMBL" id="PAV76762.1"/>
    </source>
</evidence>
<dbReference type="GO" id="GO:0019478">
    <property type="term" value="P:D-amino acid catabolic process"/>
    <property type="evidence" value="ECO:0007669"/>
    <property type="project" value="TreeGrafter"/>
</dbReference>
<dbReference type="GO" id="GO:0003884">
    <property type="term" value="F:D-amino-acid oxidase activity"/>
    <property type="evidence" value="ECO:0007669"/>
    <property type="project" value="InterPro"/>
</dbReference>
<dbReference type="GO" id="GO:0005782">
    <property type="term" value="C:peroxisomal matrix"/>
    <property type="evidence" value="ECO:0007669"/>
    <property type="project" value="UniProtKB-SubCell"/>
</dbReference>
<dbReference type="AlphaFoldDB" id="A0A2A2KS33"/>
<organism evidence="8 9">
    <name type="scientific">Diploscapter pachys</name>
    <dbReference type="NCBI Taxonomy" id="2018661"/>
    <lineage>
        <taxon>Eukaryota</taxon>
        <taxon>Metazoa</taxon>
        <taxon>Ecdysozoa</taxon>
        <taxon>Nematoda</taxon>
        <taxon>Chromadorea</taxon>
        <taxon>Rhabditida</taxon>
        <taxon>Rhabditina</taxon>
        <taxon>Rhabditomorpha</taxon>
        <taxon>Rhabditoidea</taxon>
        <taxon>Rhabditidae</taxon>
        <taxon>Diploscapter</taxon>
    </lineage>
</organism>